<keyword evidence="3" id="KW-1003">Cell membrane</keyword>
<evidence type="ECO:0000256" key="2">
    <source>
        <dbReference type="ARBA" id="ARBA00008017"/>
    </source>
</evidence>
<dbReference type="InterPro" id="IPR049142">
    <property type="entry name" value="MS_channel_1st"/>
</dbReference>
<proteinExistence type="inferred from homology"/>
<feature type="transmembrane region" description="Helical" evidence="7">
    <location>
        <begin position="133"/>
        <end position="152"/>
    </location>
</feature>
<comment type="subcellular location">
    <subcellularLocation>
        <location evidence="7">Cell inner membrane</location>
        <topology evidence="7">Multi-pass membrane protein</topology>
    </subcellularLocation>
    <subcellularLocation>
        <location evidence="1">Cell membrane</location>
        <topology evidence="1">Multi-pass membrane protein</topology>
    </subcellularLocation>
</comment>
<dbReference type="GO" id="GO:0005886">
    <property type="term" value="C:plasma membrane"/>
    <property type="evidence" value="ECO:0007669"/>
    <property type="project" value="UniProtKB-SubCell"/>
</dbReference>
<dbReference type="SUPFAM" id="SSF50182">
    <property type="entry name" value="Sm-like ribonucleoproteins"/>
    <property type="match status" value="1"/>
</dbReference>
<evidence type="ECO:0000259" key="9">
    <source>
        <dbReference type="Pfam" id="PF21082"/>
    </source>
</evidence>
<reference evidence="12" key="1">
    <citation type="submission" date="2015-10" db="EMBL/GenBank/DDBJ databases">
        <authorList>
            <person name="Manzano-Marin A."/>
            <person name="Manzano-Marin A."/>
        </authorList>
    </citation>
    <scope>NUCLEOTIDE SEQUENCE [LARGE SCALE GENOMIC DNA]</scope>
    <source>
        <strain evidence="12">BTs</strain>
    </source>
</reference>
<comment type="subunit">
    <text evidence="7">Homoheptamer.</text>
</comment>
<evidence type="ECO:0000259" key="10">
    <source>
        <dbReference type="Pfam" id="PF21088"/>
    </source>
</evidence>
<dbReference type="Proteomes" id="UP000243633">
    <property type="component" value="Chromosome 1"/>
</dbReference>
<comment type="similarity">
    <text evidence="2 7">Belongs to the MscS (TC 1.A.23) family.</text>
</comment>
<dbReference type="Gene3D" id="1.10.287.1260">
    <property type="match status" value="1"/>
</dbReference>
<dbReference type="Pfam" id="PF00924">
    <property type="entry name" value="MS_channel_2nd"/>
    <property type="match status" value="1"/>
</dbReference>
<dbReference type="RefSeq" id="WP_075472779.1">
    <property type="nucleotide sequence ID" value="NZ_CP135003.1"/>
</dbReference>
<dbReference type="PROSITE" id="PS01246">
    <property type="entry name" value="UPF0003"/>
    <property type="match status" value="1"/>
</dbReference>
<dbReference type="InterPro" id="IPR006686">
    <property type="entry name" value="MscS_channel_CS"/>
</dbReference>
<keyword evidence="7" id="KW-0406">Ion transport</keyword>
<feature type="transmembrane region" description="Helical" evidence="7">
    <location>
        <begin position="99"/>
        <end position="127"/>
    </location>
</feature>
<comment type="function">
    <text evidence="7">Mechanosensitive channel that participates in the regulation of osmotic pressure changes within the cell, opening in response to stretch forces in the membrane lipid bilayer, without the need for other proteins. Contributes to normal resistance to hypoosmotic shock. Forms an ion channel of 1.0 nanosiemens conductance with a slight preference for anions.</text>
</comment>
<evidence type="ECO:0000256" key="6">
    <source>
        <dbReference type="ARBA" id="ARBA00023136"/>
    </source>
</evidence>
<dbReference type="EMBL" id="LN890285">
    <property type="protein sequence ID" value="CUR53268.1"/>
    <property type="molecule type" value="Genomic_DNA"/>
</dbReference>
<organism evidence="11 12">
    <name type="scientific">Buchnera aphidicola subsp. Tuberolachnus salignus</name>
    <dbReference type="NCBI Taxonomy" id="98804"/>
    <lineage>
        <taxon>Bacteria</taxon>
        <taxon>Pseudomonadati</taxon>
        <taxon>Pseudomonadota</taxon>
        <taxon>Gammaproteobacteria</taxon>
        <taxon>Enterobacterales</taxon>
        <taxon>Erwiniaceae</taxon>
        <taxon>Buchnera</taxon>
    </lineage>
</organism>
<keyword evidence="7" id="KW-0813">Transport</keyword>
<evidence type="ECO:0000259" key="8">
    <source>
        <dbReference type="Pfam" id="PF00924"/>
    </source>
</evidence>
<dbReference type="PATRIC" id="fig|98804.3.peg.286"/>
<evidence type="ECO:0000313" key="11">
    <source>
        <dbReference type="EMBL" id="CUR53268.1"/>
    </source>
</evidence>
<dbReference type="InterPro" id="IPR011014">
    <property type="entry name" value="MscS_channel_TM-2"/>
</dbReference>
<accession>A0A160SX51</accession>
<dbReference type="InterPro" id="IPR008910">
    <property type="entry name" value="MSC_TM_helix"/>
</dbReference>
<evidence type="ECO:0000256" key="1">
    <source>
        <dbReference type="ARBA" id="ARBA00004651"/>
    </source>
</evidence>
<evidence type="ECO:0000256" key="5">
    <source>
        <dbReference type="ARBA" id="ARBA00022989"/>
    </source>
</evidence>
<dbReference type="PANTHER" id="PTHR30221">
    <property type="entry name" value="SMALL-CONDUCTANCE MECHANOSENSITIVE CHANNEL"/>
    <property type="match status" value="1"/>
</dbReference>
<keyword evidence="12" id="KW-1185">Reference proteome</keyword>
<dbReference type="NCBIfam" id="NF007662">
    <property type="entry name" value="PRK10334.1"/>
    <property type="match status" value="1"/>
</dbReference>
<keyword evidence="7" id="KW-0997">Cell inner membrane</keyword>
<dbReference type="Pfam" id="PF05552">
    <property type="entry name" value="MS_channel_1st_1"/>
    <property type="match status" value="1"/>
</dbReference>
<evidence type="ECO:0000256" key="4">
    <source>
        <dbReference type="ARBA" id="ARBA00022692"/>
    </source>
</evidence>
<dbReference type="SUPFAM" id="SSF82689">
    <property type="entry name" value="Mechanosensitive channel protein MscS (YggB), C-terminal domain"/>
    <property type="match status" value="1"/>
</dbReference>
<dbReference type="OrthoDB" id="9809206at2"/>
<dbReference type="InterPro" id="IPR010920">
    <property type="entry name" value="LSM_dom_sf"/>
</dbReference>
<keyword evidence="7" id="KW-0407">Ion channel</keyword>
<dbReference type="SUPFAM" id="SSF82861">
    <property type="entry name" value="Mechanosensitive channel protein MscS (YggB), transmembrane region"/>
    <property type="match status" value="1"/>
</dbReference>
<dbReference type="InterPro" id="IPR006685">
    <property type="entry name" value="MscS_channel_2nd"/>
</dbReference>
<dbReference type="PANTHER" id="PTHR30221:SF1">
    <property type="entry name" value="SMALL-CONDUCTANCE MECHANOSENSITIVE CHANNEL"/>
    <property type="match status" value="1"/>
</dbReference>
<dbReference type="GO" id="GO:0008381">
    <property type="term" value="F:mechanosensitive monoatomic ion channel activity"/>
    <property type="evidence" value="ECO:0007669"/>
    <property type="project" value="InterPro"/>
</dbReference>
<gene>
    <name evidence="11" type="primary">mscS</name>
    <name evidence="11" type="ORF">BTSPAZIEG_0303</name>
</gene>
<feature type="domain" description="Mechanosensitive ion channel MscS" evidence="8">
    <location>
        <begin position="114"/>
        <end position="180"/>
    </location>
</feature>
<dbReference type="InterPro" id="IPR011066">
    <property type="entry name" value="MscS_channel_C_sf"/>
</dbReference>
<feature type="transmembrane region" description="Helical" evidence="7">
    <location>
        <begin position="65"/>
        <end position="87"/>
    </location>
</feature>
<keyword evidence="6 7" id="KW-0472">Membrane</keyword>
<evidence type="ECO:0000256" key="3">
    <source>
        <dbReference type="ARBA" id="ARBA00022475"/>
    </source>
</evidence>
<dbReference type="InterPro" id="IPR045275">
    <property type="entry name" value="MscS_archaea/bacteria_type"/>
</dbReference>
<protein>
    <recommendedName>
        <fullName evidence="7">Small-conductance mechanosensitive channel</fullName>
    </recommendedName>
</protein>
<feature type="domain" description="Mechanosensitive ion channel transmembrane helices 2/3" evidence="10">
    <location>
        <begin position="71"/>
        <end position="112"/>
    </location>
</feature>
<feature type="transmembrane region" description="Helical" evidence="7">
    <location>
        <begin position="24"/>
        <end position="45"/>
    </location>
</feature>
<keyword evidence="5 7" id="KW-1133">Transmembrane helix</keyword>
<dbReference type="Gene3D" id="2.30.30.60">
    <property type="match status" value="1"/>
</dbReference>
<dbReference type="AlphaFoldDB" id="A0A160SX51"/>
<sequence>MEELHVISDINYFGSWIIKYHTLLFAYLFNFSTVIIILLVGIFLGRFVSNSLYKILLFKNVDITISGFVSTLINYIIISIAFIIILGRIGVQTTSVITILGTAGMAVGLALQGSLANFAAGVLLIIFRPLKTGEYVNLGSISGTVIYVHIFYTTLRSLDGKRIVVPNGKIISGNIVNYSREPIRRNEFSINVSYDSDVDLVIKILKKVLKNEKRVIQEKGILVGLKEFAPFSLNFKVRCWSDTKDLNAVYWDLMLKFKKTLDKNHISIPNPQMDVYLYQKNKNKKIFHKKNLWRS</sequence>
<evidence type="ECO:0000313" key="12">
    <source>
        <dbReference type="Proteomes" id="UP000243633"/>
    </source>
</evidence>
<dbReference type="InterPro" id="IPR023408">
    <property type="entry name" value="MscS_beta-dom_sf"/>
</dbReference>
<dbReference type="Gene3D" id="3.30.70.100">
    <property type="match status" value="1"/>
</dbReference>
<dbReference type="Pfam" id="PF21088">
    <property type="entry name" value="MS_channel_1st"/>
    <property type="match status" value="1"/>
</dbReference>
<name>A0A160SX51_BUCTT</name>
<evidence type="ECO:0000256" key="7">
    <source>
        <dbReference type="RuleBase" id="RU369025"/>
    </source>
</evidence>
<dbReference type="InterPro" id="IPR049278">
    <property type="entry name" value="MS_channel_C"/>
</dbReference>
<dbReference type="STRING" id="98804.BTSPAZIEG_0303"/>
<keyword evidence="4 7" id="KW-0812">Transmembrane</keyword>
<dbReference type="Pfam" id="PF21082">
    <property type="entry name" value="MS_channel_3rd"/>
    <property type="match status" value="1"/>
</dbReference>
<feature type="domain" description="Mechanosensitive ion channel MscS C-terminal" evidence="9">
    <location>
        <begin position="187"/>
        <end position="268"/>
    </location>
</feature>